<dbReference type="HOGENOM" id="CLU_060136_1_1_5"/>
<dbReference type="AlphaFoldDB" id="G4RDS7"/>
<keyword evidence="2" id="KW-1185">Reference proteome</keyword>
<dbReference type="STRING" id="1082931.KKY_3857"/>
<dbReference type="GO" id="GO:0008684">
    <property type="term" value="F:2-oxopent-4-enoate hydratase activity"/>
    <property type="evidence" value="ECO:0007669"/>
    <property type="project" value="TreeGrafter"/>
</dbReference>
<accession>G4RDS7</accession>
<protein>
    <submittedName>
        <fullName evidence="1">2-keto-4-pentenoate hydratase</fullName>
    </submittedName>
</protein>
<sequence>MTLDHLEQAANQIGLARQRALIDNLPDHLVPQDEDNAYSIQEIRVPRADTVGWKVSPPSPSKPFRCAPIARSALIENGGVVPGYLGVTEIEVEVALVLGEDIIPGDRPLAHDRLAASIAGACLAVEVLGSCFTDRKRVPELCTLADQQSNSGLILGPILPDWQEQDLEHVKPVLSLNLRETVTVQKPMPSTQAIYEALSGLAGHAARRGRPLRRDQVVITGARVGPIPLNVGDAFTALAEGFGSVAGKLLRP</sequence>
<dbReference type="SUPFAM" id="SSF56529">
    <property type="entry name" value="FAH"/>
    <property type="match status" value="1"/>
</dbReference>
<dbReference type="InterPro" id="IPR050772">
    <property type="entry name" value="Hydratase-Decarb/MhpD_sf"/>
</dbReference>
<name>G4RDS7_PELHB</name>
<proteinExistence type="predicted"/>
<reference evidence="1" key="1">
    <citation type="submission" date="2011-10" db="EMBL/GenBank/DDBJ databases">
        <authorList>
            <person name="Huo Y.-Y."/>
            <person name="Cheng H."/>
            <person name="Wu M."/>
        </authorList>
    </citation>
    <scope>NUCLEOTIDE SEQUENCE</scope>
    <source>
        <strain evidence="1">B2</strain>
    </source>
</reference>
<dbReference type="PANTHER" id="PTHR30143:SF0">
    <property type="entry name" value="2-KETO-4-PENTENOATE HYDRATASE"/>
    <property type="match status" value="1"/>
</dbReference>
<dbReference type="eggNOG" id="COG3971">
    <property type="taxonomic scope" value="Bacteria"/>
</dbReference>
<dbReference type="Proteomes" id="UP000008850">
    <property type="component" value="Chromosome"/>
</dbReference>
<dbReference type="PANTHER" id="PTHR30143">
    <property type="entry name" value="ACID HYDRATASE"/>
    <property type="match status" value="1"/>
</dbReference>
<dbReference type="EMBL" id="CP003075">
    <property type="protein sequence ID" value="AEQ53839.1"/>
    <property type="molecule type" value="Genomic_DNA"/>
</dbReference>
<gene>
    <name evidence="1" type="ordered locus">KKY_3857</name>
</gene>
<dbReference type="RefSeq" id="WP_014132983.1">
    <property type="nucleotide sequence ID" value="NC_016078.1"/>
</dbReference>
<evidence type="ECO:0000313" key="1">
    <source>
        <dbReference type="EMBL" id="AEQ53839.1"/>
    </source>
</evidence>
<evidence type="ECO:0000313" key="2">
    <source>
        <dbReference type="Proteomes" id="UP000008850"/>
    </source>
</evidence>
<organism evidence="1 2">
    <name type="scientific">Pelagibacterium halotolerans (strain DSM 22347 / JCM 15775 / CGMCC 1.7692 / B2)</name>
    <dbReference type="NCBI Taxonomy" id="1082931"/>
    <lineage>
        <taxon>Bacteria</taxon>
        <taxon>Pseudomonadati</taxon>
        <taxon>Pseudomonadota</taxon>
        <taxon>Alphaproteobacteria</taxon>
        <taxon>Hyphomicrobiales</taxon>
        <taxon>Devosiaceae</taxon>
        <taxon>Pelagibacterium</taxon>
    </lineage>
</organism>
<reference evidence="1" key="2">
    <citation type="journal article" date="2012" name="J. Bacteriol.">
        <title>Complete genome sequence of Pelagibacterium halotolerans B2T.</title>
        <authorList>
            <person name="Huo Y.Y."/>
            <person name="Cheng H."/>
            <person name="Han X.F."/>
            <person name="Jiang X.W."/>
            <person name="Sun C."/>
            <person name="Zhang X.Q."/>
            <person name="Zhu X.F."/>
            <person name="Liu Y.F."/>
            <person name="Li P.F."/>
            <person name="Ni P.X."/>
            <person name="Wu M."/>
        </authorList>
    </citation>
    <scope>NUCLEOTIDE SEQUENCE [LARGE SCALE GENOMIC DNA]</scope>
    <source>
        <strain evidence="1">B2</strain>
    </source>
</reference>
<dbReference type="GO" id="GO:0005737">
    <property type="term" value="C:cytoplasm"/>
    <property type="evidence" value="ECO:0007669"/>
    <property type="project" value="TreeGrafter"/>
</dbReference>
<dbReference type="KEGG" id="phl:KKY_3857"/>
<dbReference type="Gene3D" id="3.90.850.10">
    <property type="entry name" value="Fumarylacetoacetase-like, C-terminal domain"/>
    <property type="match status" value="1"/>
</dbReference>
<dbReference type="InterPro" id="IPR036663">
    <property type="entry name" value="Fumarylacetoacetase_C_sf"/>
</dbReference>